<feature type="domain" description="UPF0261" evidence="1">
    <location>
        <begin position="9"/>
        <end position="199"/>
    </location>
</feature>
<dbReference type="Pfam" id="PF23189">
    <property type="entry name" value="UPF0261_C"/>
    <property type="match status" value="1"/>
</dbReference>
<protein>
    <submittedName>
        <fullName evidence="4">Tim-barrel signal transduction protein</fullName>
    </submittedName>
</protein>
<dbReference type="Pfam" id="PF06792">
    <property type="entry name" value="UPF0261"/>
    <property type="match status" value="1"/>
</dbReference>
<dbReference type="PANTHER" id="PTHR31862:SF1">
    <property type="entry name" value="UPF0261 DOMAIN PROTEIN (AFU_ORTHOLOGUE AFUA_1G10120)"/>
    <property type="match status" value="1"/>
</dbReference>
<dbReference type="AlphaFoldDB" id="A0A7J6X342"/>
<dbReference type="InterPro" id="IPR009215">
    <property type="entry name" value="TIM-br_IGPS-like"/>
</dbReference>
<accession>A0A7J6X342</accession>
<name>A0A7J6X342_THATH</name>
<dbReference type="Pfam" id="PF09370">
    <property type="entry name" value="PEP_hydrolase"/>
    <property type="match status" value="1"/>
</dbReference>
<dbReference type="EMBL" id="JABWDY010005739">
    <property type="protein sequence ID" value="KAF5204189.1"/>
    <property type="molecule type" value="Genomic_DNA"/>
</dbReference>
<dbReference type="NCBIfam" id="NF002674">
    <property type="entry name" value="PRK02399.1-2"/>
    <property type="match status" value="1"/>
</dbReference>
<evidence type="ECO:0000313" key="5">
    <source>
        <dbReference type="Proteomes" id="UP000554482"/>
    </source>
</evidence>
<dbReference type="InterPro" id="IPR044122">
    <property type="entry name" value="UPF0261_N"/>
</dbReference>
<dbReference type="OrthoDB" id="10264588at2759"/>
<sequence>MANEEKMNQVFCIGTADTKMEELLFLSNSVRSNLQNFSNNNSSFKVQVTVVDVSCTHNVLESFGDFPFVTKNEVLSNCFGPDEKKPSDVLPDDRGKAMGIMSKALKRFLEKTHEDQVISGVIGLGGSGGTSLISSAFKSLPIGLPKVIVSTVASGHTEPYIGTSDLILFPSVVDICGINSVSRVVLSNAGSAFSGMVSGKLSGLKDPIRTSDKFTVGITMFGVTTPCVNVVKERLEREGFETMVFHATGVGGRALEDLVKEGFIQGVLDITTTEVADYVVGGVMACDSSRFDSIIEKQIPLVLSVGALDMVNFGAKHTIPSKFHQRNIYEHNEQVTLMRTTADENKKFAAFIAEKLNKSSSKICLCLPQSGISSLDASGKPFYDPEATTALLNELERLIETTDDRQLKKFPYHINDPEFANTLVESFLEITRNVHEDFGSQQDGLAHPNQDIHKDLTDCGTICSTPVDFPDARPETLQRTRVILQQLRNQINKGLPIIGAGAGTGISAKFEEAGGVDLIVLYNSGRFRMAGRGSLAGLLPFADANAVVLDMVNEILPVVKKVPVLAGVCATDPFRRMDYFLKQIESIGFSGVQNFPTVGLFDGNFRQNLEETGMGYNLEVEMVRVAHRMGLLTTPYAFNQEEAVAMAKAGADIVVAHMGLTTSGSIGAKTAVSLEDSVTRVQAIADAAHGINSSIIVLCHGGPISSPSDAEYVLKRTKEVHGFYGASSLERLPVEQAITSTVKQYKSISIR</sequence>
<dbReference type="InterPro" id="IPR015813">
    <property type="entry name" value="Pyrv/PenolPyrv_kinase-like_dom"/>
</dbReference>
<dbReference type="CDD" id="cd15488">
    <property type="entry name" value="Tm-1-like"/>
    <property type="match status" value="1"/>
</dbReference>
<dbReference type="Gene3D" id="3.40.50.12030">
    <property type="entry name" value="Uncharacterised protein family UPF0261, NC domain"/>
    <property type="match status" value="1"/>
</dbReference>
<gene>
    <name evidence="4" type="ORF">FRX31_006224</name>
</gene>
<evidence type="ECO:0000313" key="4">
    <source>
        <dbReference type="EMBL" id="KAF5204189.1"/>
    </source>
</evidence>
<dbReference type="InterPro" id="IPR013785">
    <property type="entry name" value="Aldolase_TIM"/>
</dbReference>
<dbReference type="GO" id="GO:0003824">
    <property type="term" value="F:catalytic activity"/>
    <property type="evidence" value="ECO:0007669"/>
    <property type="project" value="InterPro"/>
</dbReference>
<organism evidence="4 5">
    <name type="scientific">Thalictrum thalictroides</name>
    <name type="common">Rue-anemone</name>
    <name type="synonym">Anemone thalictroides</name>
    <dbReference type="NCBI Taxonomy" id="46969"/>
    <lineage>
        <taxon>Eukaryota</taxon>
        <taxon>Viridiplantae</taxon>
        <taxon>Streptophyta</taxon>
        <taxon>Embryophyta</taxon>
        <taxon>Tracheophyta</taxon>
        <taxon>Spermatophyta</taxon>
        <taxon>Magnoliopsida</taxon>
        <taxon>Ranunculales</taxon>
        <taxon>Ranunculaceae</taxon>
        <taxon>Thalictroideae</taxon>
        <taxon>Thalictrum</taxon>
    </lineage>
</organism>
<evidence type="ECO:0000259" key="3">
    <source>
        <dbReference type="Pfam" id="PF23189"/>
    </source>
</evidence>
<evidence type="ECO:0000259" key="2">
    <source>
        <dbReference type="Pfam" id="PF09370"/>
    </source>
</evidence>
<feature type="domain" description="UPF0261" evidence="3">
    <location>
        <begin position="213"/>
        <end position="430"/>
    </location>
</feature>
<dbReference type="InterPro" id="IPR056778">
    <property type="entry name" value="UPF0261_C"/>
</dbReference>
<comment type="caution">
    <text evidence="4">The sequence shown here is derived from an EMBL/GenBank/DDBJ whole genome shotgun (WGS) entry which is preliminary data.</text>
</comment>
<proteinExistence type="predicted"/>
<dbReference type="InterPro" id="IPR051353">
    <property type="entry name" value="Tobamovirus_resist_UPF0261"/>
</dbReference>
<dbReference type="Gene3D" id="3.20.20.70">
    <property type="entry name" value="Aldolase class I"/>
    <property type="match status" value="1"/>
</dbReference>
<keyword evidence="5" id="KW-1185">Reference proteome</keyword>
<dbReference type="Gene3D" id="3.40.50.12020">
    <property type="entry name" value="Uncharacterised protein family UPF0261, NN domain"/>
    <property type="match status" value="1"/>
</dbReference>
<reference evidence="4 5" key="1">
    <citation type="submission" date="2020-06" db="EMBL/GenBank/DDBJ databases">
        <title>Transcriptomic and genomic resources for Thalictrum thalictroides and T. hernandezii: Facilitating candidate gene discovery in an emerging model plant lineage.</title>
        <authorList>
            <person name="Arias T."/>
            <person name="Riano-Pachon D.M."/>
            <person name="Di Stilio V.S."/>
        </authorList>
    </citation>
    <scope>NUCLEOTIDE SEQUENCE [LARGE SCALE GENOMIC DNA]</scope>
    <source>
        <strain evidence="5">cv. WT478/WT964</strain>
        <tissue evidence="4">Leaves</tissue>
    </source>
</reference>
<dbReference type="PANTHER" id="PTHR31862">
    <property type="entry name" value="UPF0261 DOMAIN PROTEIN (AFU_ORTHOLOGUE AFUA_1G10120)"/>
    <property type="match status" value="1"/>
</dbReference>
<feature type="domain" description="TIM-barrel" evidence="2">
    <location>
        <begin position="483"/>
        <end position="748"/>
    </location>
</feature>
<dbReference type="SUPFAM" id="SSF51621">
    <property type="entry name" value="Phosphoenolpyruvate/pyruvate domain"/>
    <property type="match status" value="1"/>
</dbReference>
<evidence type="ECO:0000259" key="1">
    <source>
        <dbReference type="Pfam" id="PF06792"/>
    </source>
</evidence>
<dbReference type="Proteomes" id="UP000554482">
    <property type="component" value="Unassembled WGS sequence"/>
</dbReference>